<protein>
    <submittedName>
        <fullName evidence="2">Uncharacterized protein</fullName>
    </submittedName>
</protein>
<evidence type="ECO:0000256" key="1">
    <source>
        <dbReference type="SAM" id="MobiDB-lite"/>
    </source>
</evidence>
<reference evidence="2 3" key="1">
    <citation type="submission" date="2023-07" db="EMBL/GenBank/DDBJ databases">
        <title>Genomic Encyclopedia of Type Strains, Phase IV (KMG-IV): sequencing the most valuable type-strain genomes for metagenomic binning, comparative biology and taxonomic classification.</title>
        <authorList>
            <person name="Goeker M."/>
        </authorList>
    </citation>
    <scope>NUCLEOTIDE SEQUENCE [LARGE SCALE GENOMIC DNA]</scope>
    <source>
        <strain evidence="2 3">B1-1</strain>
    </source>
</reference>
<sequence>MRQTGLGGEARPDRIQFAPPQRGEEVALQDDPLALAATEALVCEMLSPRLQSVAHLAAEAPHRQRYRVRFHQPMVQPGGPRRLDLLAEFEV</sequence>
<dbReference type="Proteomes" id="UP001223743">
    <property type="component" value="Unassembled WGS sequence"/>
</dbReference>
<name>A0ABU0M0R2_9HYPH</name>
<gene>
    <name evidence="2" type="ORF">QO015_000150</name>
</gene>
<keyword evidence="3" id="KW-1185">Reference proteome</keyword>
<evidence type="ECO:0000313" key="3">
    <source>
        <dbReference type="Proteomes" id="UP001223743"/>
    </source>
</evidence>
<evidence type="ECO:0000313" key="2">
    <source>
        <dbReference type="EMBL" id="MDQ0514537.1"/>
    </source>
</evidence>
<proteinExistence type="predicted"/>
<comment type="caution">
    <text evidence="2">The sequence shown here is derived from an EMBL/GenBank/DDBJ whole genome shotgun (WGS) entry which is preliminary data.</text>
</comment>
<accession>A0ABU0M0R2</accession>
<feature type="region of interest" description="Disordered" evidence="1">
    <location>
        <begin position="1"/>
        <end position="24"/>
    </location>
</feature>
<dbReference type="EMBL" id="JAUSWJ010000001">
    <property type="protein sequence ID" value="MDQ0514537.1"/>
    <property type="molecule type" value="Genomic_DNA"/>
</dbReference>
<organism evidence="2 3">
    <name type="scientific">Kaistia geumhonensis</name>
    <dbReference type="NCBI Taxonomy" id="410839"/>
    <lineage>
        <taxon>Bacteria</taxon>
        <taxon>Pseudomonadati</taxon>
        <taxon>Pseudomonadota</taxon>
        <taxon>Alphaproteobacteria</taxon>
        <taxon>Hyphomicrobiales</taxon>
        <taxon>Kaistiaceae</taxon>
        <taxon>Kaistia</taxon>
    </lineage>
</organism>